<dbReference type="PANTHER" id="PTHR13878">
    <property type="entry name" value="GULONOLACTONE OXIDASE"/>
    <property type="match status" value="1"/>
</dbReference>
<dbReference type="InterPro" id="IPR006094">
    <property type="entry name" value="Oxid_FAD_bind_N"/>
</dbReference>
<dbReference type="PROSITE" id="PS51387">
    <property type="entry name" value="FAD_PCMH"/>
    <property type="match status" value="1"/>
</dbReference>
<comment type="cofactor">
    <cofactor evidence="1">
        <name>FAD</name>
        <dbReference type="ChEBI" id="CHEBI:57692"/>
    </cofactor>
</comment>
<dbReference type="InterPro" id="IPR016170">
    <property type="entry name" value="Cytok_DH_C_sf"/>
</dbReference>
<dbReference type="AlphaFoldDB" id="A0A7J7MBI5"/>
<protein>
    <recommendedName>
        <fullName evidence="3">cytokinin dehydrogenase</fullName>
        <ecNumber evidence="3">1.5.99.12</ecNumber>
    </recommendedName>
</protein>
<dbReference type="Pfam" id="PF01565">
    <property type="entry name" value="FAD_binding_4"/>
    <property type="match status" value="1"/>
</dbReference>
<dbReference type="Pfam" id="PF09265">
    <property type="entry name" value="Cytokin-bind"/>
    <property type="match status" value="1"/>
</dbReference>
<evidence type="ECO:0000256" key="1">
    <source>
        <dbReference type="ARBA" id="ARBA00001974"/>
    </source>
</evidence>
<reference evidence="8 9" key="1">
    <citation type="journal article" date="2020" name="IScience">
        <title>Genome Sequencing of the Endangered Kingdonia uniflora (Circaeasteraceae, Ranunculales) Reveals Potential Mechanisms of Evolutionary Specialization.</title>
        <authorList>
            <person name="Sun Y."/>
            <person name="Deng T."/>
            <person name="Zhang A."/>
            <person name="Moore M.J."/>
            <person name="Landis J.B."/>
            <person name="Lin N."/>
            <person name="Zhang H."/>
            <person name="Zhang X."/>
            <person name="Huang J."/>
            <person name="Zhang X."/>
            <person name="Sun H."/>
            <person name="Wang H."/>
        </authorList>
    </citation>
    <scope>NUCLEOTIDE SEQUENCE [LARGE SCALE GENOMIC DNA]</scope>
    <source>
        <strain evidence="8">TB1705</strain>
        <tissue evidence="8">Leaf</tissue>
    </source>
</reference>
<dbReference type="InterPro" id="IPR050432">
    <property type="entry name" value="FAD-linked_Oxidoreductases_BP"/>
</dbReference>
<dbReference type="InterPro" id="IPR036318">
    <property type="entry name" value="FAD-bd_PCMH-like_sf"/>
</dbReference>
<evidence type="ECO:0000313" key="8">
    <source>
        <dbReference type="EMBL" id="KAF6152253.1"/>
    </source>
</evidence>
<evidence type="ECO:0000256" key="6">
    <source>
        <dbReference type="ARBA" id="ARBA00023002"/>
    </source>
</evidence>
<proteinExistence type="inferred from homology"/>
<evidence type="ECO:0000256" key="2">
    <source>
        <dbReference type="ARBA" id="ARBA00005466"/>
    </source>
</evidence>
<dbReference type="PANTHER" id="PTHR13878:SF102">
    <property type="entry name" value="CYTOKININ DEHYDROGENASE 5"/>
    <property type="match status" value="1"/>
</dbReference>
<dbReference type="OrthoDB" id="415825at2759"/>
<dbReference type="EC" id="1.5.99.12" evidence="3"/>
<comment type="similarity">
    <text evidence="2">Belongs to the oxygen-dependent FAD-linked oxidoreductase family.</text>
</comment>
<keyword evidence="6" id="KW-0560">Oxidoreductase</keyword>
<dbReference type="Gene3D" id="3.30.43.10">
    <property type="entry name" value="Uridine Diphospho-n-acetylenolpyruvylglucosamine Reductase, domain 2"/>
    <property type="match status" value="1"/>
</dbReference>
<name>A0A7J7MBI5_9MAGN</name>
<evidence type="ECO:0000256" key="4">
    <source>
        <dbReference type="ARBA" id="ARBA00022630"/>
    </source>
</evidence>
<dbReference type="InterPro" id="IPR015345">
    <property type="entry name" value="Cytokinin_DH_FAD/cytokin-bd"/>
</dbReference>
<dbReference type="SUPFAM" id="SSF55103">
    <property type="entry name" value="FAD-linked oxidases, C-terminal domain"/>
    <property type="match status" value="1"/>
</dbReference>
<evidence type="ECO:0000313" key="9">
    <source>
        <dbReference type="Proteomes" id="UP000541444"/>
    </source>
</evidence>
<evidence type="ECO:0000259" key="7">
    <source>
        <dbReference type="PROSITE" id="PS51387"/>
    </source>
</evidence>
<dbReference type="GO" id="GO:0019139">
    <property type="term" value="F:cytokinin dehydrogenase activity"/>
    <property type="evidence" value="ECO:0007669"/>
    <property type="project" value="UniProtKB-EC"/>
</dbReference>
<dbReference type="InterPro" id="IPR016164">
    <property type="entry name" value="FAD-linked_Oxase-like_C"/>
</dbReference>
<dbReference type="InterPro" id="IPR016166">
    <property type="entry name" value="FAD-bd_PCMH"/>
</dbReference>
<keyword evidence="5" id="KW-0274">FAD</keyword>
<organism evidence="8 9">
    <name type="scientific">Kingdonia uniflora</name>
    <dbReference type="NCBI Taxonomy" id="39325"/>
    <lineage>
        <taxon>Eukaryota</taxon>
        <taxon>Viridiplantae</taxon>
        <taxon>Streptophyta</taxon>
        <taxon>Embryophyta</taxon>
        <taxon>Tracheophyta</taxon>
        <taxon>Spermatophyta</taxon>
        <taxon>Magnoliopsida</taxon>
        <taxon>Ranunculales</taxon>
        <taxon>Circaeasteraceae</taxon>
        <taxon>Kingdonia</taxon>
    </lineage>
</organism>
<sequence>ENPVGERFDYFEVGQRLPYFVLEVAKYLSKSTEGTVLKGVEIKDKDQHVSTTDEELGPIVSYGSPRVGPSGEEASLLSKRTEQEKTTLKNKKVVVFPFSPTPAHIDSFFCHFISTFVLALDLTKFHSNICVDPSDIKAVSHDFGNISHVESLAVLYPSSADDIVYLVKRAYRSAKGFSVSARGNGHSIHGQAQAANGVVIDMRGAKATQLERRKPVQSPMGSYVDVWGGDLWINVLNWTLPHGLAPKSWTNYLYLTVGGTLSNAGIGGQTYVHGPQTSNVYELDVVTGKGDLITCSKEQNPKLFYGVLGGLGQFGIITRARIALEAAPESVVWIRLTYDDFSVFTKDQEYLISLHEKPASERFDLVLGYFNLNQSRIDYELEVVKYFSKSTDDAVNKEIDVLLAKLNFIPSSITRTSVSYFTFLNRLRQSEFNLRAQGLWNLPHPWLNLLIPKSRIADFDKGVLGVLLAITHMGKCSCTP</sequence>
<feature type="non-terminal residue" evidence="8">
    <location>
        <position position="1"/>
    </location>
</feature>
<keyword evidence="4" id="KW-0285">Flavoprotein</keyword>
<evidence type="ECO:0000256" key="3">
    <source>
        <dbReference type="ARBA" id="ARBA00011928"/>
    </source>
</evidence>
<dbReference type="Proteomes" id="UP000541444">
    <property type="component" value="Unassembled WGS sequence"/>
</dbReference>
<comment type="caution">
    <text evidence="8">The sequence shown here is derived from an EMBL/GenBank/DDBJ whole genome shotgun (WGS) entry which is preliminary data.</text>
</comment>
<dbReference type="GO" id="GO:0009690">
    <property type="term" value="P:cytokinin metabolic process"/>
    <property type="evidence" value="ECO:0007669"/>
    <property type="project" value="InterPro"/>
</dbReference>
<dbReference type="InterPro" id="IPR016167">
    <property type="entry name" value="FAD-bd_PCMH_sub1"/>
</dbReference>
<dbReference type="Gene3D" id="3.30.465.10">
    <property type="match status" value="1"/>
</dbReference>
<feature type="domain" description="FAD-binding PCMH-type" evidence="7">
    <location>
        <begin position="147"/>
        <end position="327"/>
    </location>
</feature>
<dbReference type="InterPro" id="IPR016169">
    <property type="entry name" value="FAD-bd_PCMH_sub2"/>
</dbReference>
<evidence type="ECO:0000256" key="5">
    <source>
        <dbReference type="ARBA" id="ARBA00022827"/>
    </source>
</evidence>
<dbReference type="Gene3D" id="3.40.462.10">
    <property type="entry name" value="FAD-linked oxidases, C-terminal domain"/>
    <property type="match status" value="1"/>
</dbReference>
<gene>
    <name evidence="8" type="ORF">GIB67_005907</name>
</gene>
<keyword evidence="9" id="KW-1185">Reference proteome</keyword>
<dbReference type="EMBL" id="JACGCM010001644">
    <property type="protein sequence ID" value="KAF6152253.1"/>
    <property type="molecule type" value="Genomic_DNA"/>
</dbReference>
<dbReference type="SUPFAM" id="SSF56176">
    <property type="entry name" value="FAD-binding/transporter-associated domain-like"/>
    <property type="match status" value="1"/>
</dbReference>
<accession>A0A7J7MBI5</accession>
<dbReference type="GO" id="GO:0071949">
    <property type="term" value="F:FAD binding"/>
    <property type="evidence" value="ECO:0007669"/>
    <property type="project" value="InterPro"/>
</dbReference>